<feature type="compositionally biased region" description="Pro residues" evidence="1">
    <location>
        <begin position="554"/>
        <end position="566"/>
    </location>
</feature>
<dbReference type="SMART" id="SM00456">
    <property type="entry name" value="WW"/>
    <property type="match status" value="2"/>
</dbReference>
<organism evidence="3 4">
    <name type="scientific">Chlorella vulgaris</name>
    <name type="common">Green alga</name>
    <dbReference type="NCBI Taxonomy" id="3077"/>
    <lineage>
        <taxon>Eukaryota</taxon>
        <taxon>Viridiplantae</taxon>
        <taxon>Chlorophyta</taxon>
        <taxon>core chlorophytes</taxon>
        <taxon>Trebouxiophyceae</taxon>
        <taxon>Chlorellales</taxon>
        <taxon>Chlorellaceae</taxon>
        <taxon>Chlorella clade</taxon>
        <taxon>Chlorella</taxon>
    </lineage>
</organism>
<accession>A0A9D4TM33</accession>
<dbReference type="EMBL" id="SIDB01000008">
    <property type="protein sequence ID" value="KAI3429438.1"/>
    <property type="molecule type" value="Genomic_DNA"/>
</dbReference>
<dbReference type="SUPFAM" id="SSF51045">
    <property type="entry name" value="WW domain"/>
    <property type="match status" value="1"/>
</dbReference>
<dbReference type="CDD" id="cd00201">
    <property type="entry name" value="WW"/>
    <property type="match status" value="1"/>
</dbReference>
<feature type="region of interest" description="Disordered" evidence="1">
    <location>
        <begin position="197"/>
        <end position="219"/>
    </location>
</feature>
<dbReference type="Proteomes" id="UP001055712">
    <property type="component" value="Unassembled WGS sequence"/>
</dbReference>
<dbReference type="OrthoDB" id="552576at2759"/>
<evidence type="ECO:0000313" key="4">
    <source>
        <dbReference type="Proteomes" id="UP001055712"/>
    </source>
</evidence>
<sequence>MGPRRPRLLLPQAIDGAPQSAPSAAALAAKTLQAGVTTMLTDNHAPQPAADGFKPPAPRTQPQPAPTQRNEQADSPSGSAGDNVLASLLGYGHDDAAGSPTSPAANAGSHAVRAVSCAPAGSTPGGAPPQPSGSSMDAELASFLSELESSGLLADDEDGKGGEPQLPASDSGIAAAAGEAADAASAAEQTAAAGEAAAGGASQSGTQAGSGGGGGAASAEQKVLGPVELEGAAHPWFLVLDTGTAKQYYWQPDTNDVAWTLPPTAVVPAATAAAAAAAVTTAQAGETAPAAAAAAAAAVAPNGSSDAQQQASSGAADTAVAAAAAADPDSAAGPHVETATLPAAFLATPRPAALEAAERIAAECTEAAGPLLDQMPRVARLAVEAQALSALLLLLARAQEAAVGAADVAAAVKWTDLEATLCMALSALEAQLHALPGRTPLQGQSAAAGAAQAGTGGVGSAADGTEAAGAVLEAGSRSDSGEEEEGELHSSLRQPQVQQQQAQAQPQPDADLPPPLPADGEQSEAAAGVGPPFPRPDAVHTQRGALETHAAPLPHSPPASLPPLPDEQPKKRRGPAAPSGVGKKARSGAGGAAPGAAAAALAGGSGAGHSKMGRGAASLINKWQKVAQEVAAQEEEEAAEEERLDDPLARAAASSAQRRRGAEEWRMQQLRSGAADGNSNFQPVLGDWRHRVQQQAEPQAAQAPVETAATAAEEAAEGEEGGAGDGAGGMPDLDLLSAGLPSGWQAMWDDTHAKVYYGNLDTSATQWERPA</sequence>
<reference evidence="3" key="1">
    <citation type="journal article" date="2019" name="Plant J.">
        <title>Chlorella vulgaris genome assembly and annotation reveals the molecular basis for metabolic acclimation to high light conditions.</title>
        <authorList>
            <person name="Cecchin M."/>
            <person name="Marcolungo L."/>
            <person name="Rossato M."/>
            <person name="Girolomoni L."/>
            <person name="Cosentino E."/>
            <person name="Cuine S."/>
            <person name="Li-Beisson Y."/>
            <person name="Delledonne M."/>
            <person name="Ballottari M."/>
        </authorList>
    </citation>
    <scope>NUCLEOTIDE SEQUENCE</scope>
    <source>
        <strain evidence="3">211/11P</strain>
    </source>
</reference>
<dbReference type="AlphaFoldDB" id="A0A9D4TM33"/>
<reference evidence="3" key="2">
    <citation type="submission" date="2020-11" db="EMBL/GenBank/DDBJ databases">
        <authorList>
            <person name="Cecchin M."/>
            <person name="Marcolungo L."/>
            <person name="Rossato M."/>
            <person name="Girolomoni L."/>
            <person name="Cosentino E."/>
            <person name="Cuine S."/>
            <person name="Li-Beisson Y."/>
            <person name="Delledonne M."/>
            <person name="Ballottari M."/>
        </authorList>
    </citation>
    <scope>NUCLEOTIDE SEQUENCE</scope>
    <source>
        <strain evidence="3">211/11P</strain>
        <tissue evidence="3">Whole cell</tissue>
    </source>
</reference>
<feature type="region of interest" description="Disordered" evidence="1">
    <location>
        <begin position="38"/>
        <end position="137"/>
    </location>
</feature>
<feature type="compositionally biased region" description="Low complexity" evidence="1">
    <location>
        <begin position="693"/>
        <end position="713"/>
    </location>
</feature>
<evidence type="ECO:0000259" key="2">
    <source>
        <dbReference type="PROSITE" id="PS50020"/>
    </source>
</evidence>
<evidence type="ECO:0000256" key="1">
    <source>
        <dbReference type="SAM" id="MobiDB-lite"/>
    </source>
</evidence>
<dbReference type="Pfam" id="PF00397">
    <property type="entry name" value="WW"/>
    <property type="match status" value="1"/>
</dbReference>
<dbReference type="InterPro" id="IPR036020">
    <property type="entry name" value="WW_dom_sf"/>
</dbReference>
<feature type="compositionally biased region" description="Pro residues" evidence="1">
    <location>
        <begin position="55"/>
        <end position="65"/>
    </location>
</feature>
<feature type="region of interest" description="Disordered" evidence="1">
    <location>
        <begin position="692"/>
        <end position="738"/>
    </location>
</feature>
<comment type="caution">
    <text evidence="3">The sequence shown here is derived from an EMBL/GenBank/DDBJ whole genome shotgun (WGS) entry which is preliminary data.</text>
</comment>
<evidence type="ECO:0000313" key="3">
    <source>
        <dbReference type="EMBL" id="KAI3429438.1"/>
    </source>
</evidence>
<feature type="region of interest" description="Disordered" evidence="1">
    <location>
        <begin position="627"/>
        <end position="666"/>
    </location>
</feature>
<keyword evidence="4" id="KW-1185">Reference proteome</keyword>
<proteinExistence type="predicted"/>
<feature type="region of interest" description="Disordered" evidence="1">
    <location>
        <begin position="1"/>
        <end position="21"/>
    </location>
</feature>
<feature type="compositionally biased region" description="Low complexity" evidence="1">
    <location>
        <begin position="197"/>
        <end position="207"/>
    </location>
</feature>
<name>A0A9D4TM33_CHLVU</name>
<gene>
    <name evidence="3" type="ORF">D9Q98_005532</name>
</gene>
<feature type="compositionally biased region" description="Acidic residues" evidence="1">
    <location>
        <begin position="632"/>
        <end position="644"/>
    </location>
</feature>
<protein>
    <recommendedName>
        <fullName evidence="2">WW domain-containing protein</fullName>
    </recommendedName>
</protein>
<dbReference type="InterPro" id="IPR001202">
    <property type="entry name" value="WW_dom"/>
</dbReference>
<feature type="region of interest" description="Disordered" evidence="1">
    <location>
        <begin position="473"/>
        <end position="613"/>
    </location>
</feature>
<feature type="domain" description="WW" evidence="2">
    <location>
        <begin position="738"/>
        <end position="771"/>
    </location>
</feature>
<dbReference type="PROSITE" id="PS50020">
    <property type="entry name" value="WW_DOMAIN_2"/>
    <property type="match status" value="1"/>
</dbReference>
<dbReference type="Gene3D" id="2.20.70.10">
    <property type="match status" value="1"/>
</dbReference>
<dbReference type="PROSITE" id="PS01159">
    <property type="entry name" value="WW_DOMAIN_1"/>
    <property type="match status" value="1"/>
</dbReference>
<feature type="compositionally biased region" description="Low complexity" evidence="1">
    <location>
        <begin position="489"/>
        <end position="510"/>
    </location>
</feature>
<dbReference type="PANTHER" id="PTHR47852">
    <property type="entry name" value="OS06G0298400 PROTEIN"/>
    <property type="match status" value="1"/>
</dbReference>
<dbReference type="PANTHER" id="PTHR47852:SF2">
    <property type="entry name" value="WW DOMAIN-CONTAINING PROTEIN"/>
    <property type="match status" value="1"/>
</dbReference>